<dbReference type="GO" id="GO:0008270">
    <property type="term" value="F:zinc ion binding"/>
    <property type="evidence" value="ECO:0007669"/>
    <property type="project" value="InterPro"/>
</dbReference>
<dbReference type="GO" id="GO:0070006">
    <property type="term" value="F:metalloaminopeptidase activity"/>
    <property type="evidence" value="ECO:0007669"/>
    <property type="project" value="TreeGrafter"/>
</dbReference>
<feature type="compositionally biased region" description="Low complexity" evidence="18">
    <location>
        <begin position="971"/>
        <end position="986"/>
    </location>
</feature>
<keyword evidence="3" id="KW-0031">Aminopeptidase</keyword>
<evidence type="ECO:0000256" key="10">
    <source>
        <dbReference type="ARBA" id="ARBA00052895"/>
    </source>
</evidence>
<feature type="repeat" description="WD" evidence="17">
    <location>
        <begin position="1267"/>
        <end position="1298"/>
    </location>
</feature>
<dbReference type="GO" id="GO:0005737">
    <property type="term" value="C:cytoplasm"/>
    <property type="evidence" value="ECO:0007669"/>
    <property type="project" value="UniProtKB-SubCell"/>
</dbReference>
<feature type="binding site" evidence="15">
    <location>
        <position position="334"/>
    </location>
    <ligand>
        <name>Zn(2+)</name>
        <dbReference type="ChEBI" id="CHEBI:29105"/>
        <note>catalytic</note>
    </ligand>
</feature>
<dbReference type="GO" id="GO:0016285">
    <property type="term" value="F:alanyl aminopeptidase activity"/>
    <property type="evidence" value="ECO:0007669"/>
    <property type="project" value="UniProtKB-EC"/>
</dbReference>
<evidence type="ECO:0000256" key="14">
    <source>
        <dbReference type="PIRSR" id="PIRSR634016-1"/>
    </source>
</evidence>
<dbReference type="SUPFAM" id="SSF55486">
    <property type="entry name" value="Metalloproteases ('zincins'), catalytic domain"/>
    <property type="match status" value="1"/>
</dbReference>
<feature type="binding site" evidence="15">
    <location>
        <position position="311"/>
    </location>
    <ligand>
        <name>Zn(2+)</name>
        <dbReference type="ChEBI" id="CHEBI:29105"/>
        <note>catalytic</note>
    </ligand>
</feature>
<dbReference type="EC" id="3.4.11.14" evidence="11"/>
<dbReference type="GO" id="GO:0005615">
    <property type="term" value="C:extracellular space"/>
    <property type="evidence" value="ECO:0007669"/>
    <property type="project" value="TreeGrafter"/>
</dbReference>
<dbReference type="CDD" id="cd09601">
    <property type="entry name" value="M1_APN-Q_like"/>
    <property type="match status" value="1"/>
</dbReference>
<dbReference type="InterPro" id="IPR050344">
    <property type="entry name" value="Peptidase_M1_aminopeptidases"/>
</dbReference>
<sequence length="1721" mass="195671">MTEQTTKKLFERLSKTIVPTHYDLTIQPFLETFKFDGNVTIDIQVNQPTDTVILYAAELQIHQATLVSKSKDELKGKVELDEENERLKVTFDKQLEKGDYQLSLKFSGEITDKMVGFYRNKYTTPDGKEVRYGASTQFEPSDCRRAFPCWDEPNFKATFDVTLITPKHLRAISNMPIISEQEFAENKDWKVTKFDRTPIMSTYLVAYVVGEYDYVETKDSNGVSMRVYTPVGKKEHGKFALDIASKVLPFYAEYFNIKYPIAKADQIAIPDFAMGAMENWGLVTYRDTALLIDPNLSSINSRQYVAIVVAHELAHQWFGNLVTMDWWTDLWLNEGFASWIEYLAVDKCYPEFDIWTQFVADTFASFLIPDALKSSHPIEVPIGHPAEISEIFDEISYSKGSSVIRMLHDYIGDDAFRKGLHNYLKEYSYKNTTTVNLWSHLAKTSNKPVDEVMSSWTLQMGYPLITVHEEQHSNKSRVLKLSQQRFIADGSADNENLQWKIPITIFTKSNPKAVAKQILMDKSEVTVTLDNVSEDDWVKLNYNSIGLYRVKYESKALARLQEPIANKTLSPQDRLIIQNDVAALCNAGHQSFVDYLKLLLSYKEEDNFTVWKAIASTIGDLSSLLEYTDYFDQFKAYRLKLFSSIQQKLGWDAKENENPLIAMLRPMVLSLMGRSGDQAIIDEAIKRFKKHLAGELIDPNIRGTVYGLVSRYGNDTTQTELRKLYDAADMTEEKVRLLRAMGQTVDGDIIEKVIQFGFDGEHVRMQDSYIGLVSCASSRTGRDIVWKYLQKNWKALVERFGEMSNFLVTFVDSTLSDFVDEKLADDIQAFFDAANTAIVTRAVKQVAETIRMRADVMKRDSKAIAEYLTQQCTASMTSSSDNDDSTSTDSDDESVFYDANSTLTTHEILTSFQQEPRWRIPSKQDTSILPPEHFSAISLTENQLHDIQRRDKLQRLRGVDTRHNSSITVKSTTDSSSILSSSSVTTEQDGNNEDASSSSSTVDPLVNDTDNEPNRINSKNSTSSISKTTAINSSVKSGAANWTSHPIRIAASARGTGGYYSSKIPLSTTSEPNLVDLNTIDRITKYGELLPNGRKLNDEEILQQPIVRNLDDGRYIPLNATNPMDLTIMERIRETESMVALRHNSLINSTSNLRKKSTVSLPEKTHDDLSISSESSSQTVARSILDRQSSESSFRRTTSFRKQLTNLVVRNILRKRQSKLANHDEDEDDTERALINDGSNGDLKYKASRYLKEQTQFDKTQLLQTIVNAHDGPIWCMRFSPDGNLLATCGQDALLKVWILKLAQPHFSEFSQLTSNASQQQNEILTNRLHEFHRTISTDTVTSTINTKLGLNELQAPLYTKPFCEFSGHQAPVLDVAWSKSLFLLSSSMDKTVRLWHLSRSECLCYFRHVDFVSAIAFHPRDDRFFVSASLDGHVRLWNIPDKRVVYWSLIPAQASSQIPAAHANLITAVNFCDDGRKVTVGTFDGRFLVYTDSLQYDTVMNIGDKDGSRSHRSRKKRKKPYKITGIESMSSDNAKVLITSNDSRIRLYNIRSKEIERKYRGYSNQSSQIRASFSHDDQYIISGSEDSWFYIWRTEPDTNDNNTSINSRLTRRQRRYFHRAYERIRVHNTMVTSAIFAPNPTAIMNYVYSPNESSPSLLRPTTAVQSPANLSNNRARLNCVYRSMNSTDESSVTINTGAVYVMITADSKGQLKMLVNRYHR</sequence>
<comment type="subcellular location">
    <subcellularLocation>
        <location evidence="1">Cytoplasm</location>
    </subcellularLocation>
</comment>
<evidence type="ECO:0000313" key="23">
    <source>
        <dbReference type="Proteomes" id="UP000663828"/>
    </source>
</evidence>
<evidence type="ECO:0000256" key="1">
    <source>
        <dbReference type="ARBA" id="ARBA00004496"/>
    </source>
</evidence>
<reference evidence="22" key="1">
    <citation type="submission" date="2021-02" db="EMBL/GenBank/DDBJ databases">
        <authorList>
            <person name="Nowell W R."/>
        </authorList>
    </citation>
    <scope>NUCLEOTIDE SEQUENCE</scope>
</reference>
<dbReference type="Pfam" id="PF17900">
    <property type="entry name" value="Peptidase_M1_N"/>
    <property type="match status" value="1"/>
</dbReference>
<evidence type="ECO:0000259" key="20">
    <source>
        <dbReference type="Pfam" id="PF11838"/>
    </source>
</evidence>
<evidence type="ECO:0000256" key="9">
    <source>
        <dbReference type="ARBA" id="ARBA00023049"/>
    </source>
</evidence>
<evidence type="ECO:0000256" key="17">
    <source>
        <dbReference type="PROSITE-ProRule" id="PRU00221"/>
    </source>
</evidence>
<feature type="region of interest" description="Disordered" evidence="18">
    <location>
        <begin position="1153"/>
        <end position="1188"/>
    </location>
</feature>
<dbReference type="Pfam" id="PF11838">
    <property type="entry name" value="ERAP1_C"/>
    <property type="match status" value="1"/>
</dbReference>
<feature type="region of interest" description="Disordered" evidence="18">
    <location>
        <begin position="1219"/>
        <end position="1238"/>
    </location>
</feature>
<feature type="site" description="Transition state stabilizer" evidence="16">
    <location>
        <position position="397"/>
    </location>
</feature>
<dbReference type="Gene3D" id="2.130.10.10">
    <property type="entry name" value="YVTN repeat-like/Quinoprotein amine dehydrogenase"/>
    <property type="match status" value="1"/>
</dbReference>
<proteinExistence type="inferred from homology"/>
<dbReference type="FunFam" id="1.10.390.10:FF:000001">
    <property type="entry name" value="Aminopeptidase"/>
    <property type="match status" value="1"/>
</dbReference>
<dbReference type="PANTHER" id="PTHR11533:SF174">
    <property type="entry name" value="PUROMYCIN-SENSITIVE AMINOPEPTIDASE-RELATED"/>
    <property type="match status" value="1"/>
</dbReference>
<evidence type="ECO:0000256" key="8">
    <source>
        <dbReference type="ARBA" id="ARBA00022833"/>
    </source>
</evidence>
<dbReference type="InterPro" id="IPR024571">
    <property type="entry name" value="ERAP1-like_C_dom"/>
</dbReference>
<dbReference type="InterPro" id="IPR014782">
    <property type="entry name" value="Peptidase_M1_dom"/>
</dbReference>
<dbReference type="Pfam" id="PF01433">
    <property type="entry name" value="Peptidase_M1"/>
    <property type="match status" value="1"/>
</dbReference>
<dbReference type="InterPro" id="IPR042097">
    <property type="entry name" value="Aminopeptidase_N-like_N_sf"/>
</dbReference>
<feature type="region of interest" description="Disordered" evidence="18">
    <location>
        <begin position="964"/>
        <end position="1026"/>
    </location>
</feature>
<evidence type="ECO:0000256" key="6">
    <source>
        <dbReference type="ARBA" id="ARBA00022723"/>
    </source>
</evidence>
<evidence type="ECO:0000256" key="3">
    <source>
        <dbReference type="ARBA" id="ARBA00022438"/>
    </source>
</evidence>
<comment type="similarity">
    <text evidence="2">Belongs to the peptidase M1 family.</text>
</comment>
<comment type="caution">
    <text evidence="22">The sequence shown here is derived from an EMBL/GenBank/DDBJ whole genome shotgun (WGS) entry which is preliminary data.</text>
</comment>
<evidence type="ECO:0000256" key="16">
    <source>
        <dbReference type="PIRSR" id="PIRSR634016-4"/>
    </source>
</evidence>
<keyword evidence="8 15" id="KW-0862">Zinc</keyword>
<feature type="region of interest" description="Disordered" evidence="18">
    <location>
        <begin position="875"/>
        <end position="894"/>
    </location>
</feature>
<dbReference type="PROSITE" id="PS50294">
    <property type="entry name" value="WD_REPEATS_REGION"/>
    <property type="match status" value="3"/>
</dbReference>
<evidence type="ECO:0000256" key="5">
    <source>
        <dbReference type="ARBA" id="ARBA00022670"/>
    </source>
</evidence>
<feature type="compositionally biased region" description="Acidic residues" evidence="18">
    <location>
        <begin position="881"/>
        <end position="894"/>
    </location>
</feature>
<dbReference type="InterPro" id="IPR001930">
    <property type="entry name" value="Peptidase_M1"/>
</dbReference>
<evidence type="ECO:0000256" key="15">
    <source>
        <dbReference type="PIRSR" id="PIRSR634016-3"/>
    </source>
</evidence>
<keyword evidence="6 15" id="KW-0479">Metal-binding</keyword>
<dbReference type="InterPro" id="IPR001680">
    <property type="entry name" value="WD40_rpt"/>
</dbReference>
<organism evidence="22 23">
    <name type="scientific">Adineta ricciae</name>
    <name type="common">Rotifer</name>
    <dbReference type="NCBI Taxonomy" id="249248"/>
    <lineage>
        <taxon>Eukaryota</taxon>
        <taxon>Metazoa</taxon>
        <taxon>Spiralia</taxon>
        <taxon>Gnathifera</taxon>
        <taxon>Rotifera</taxon>
        <taxon>Eurotatoria</taxon>
        <taxon>Bdelloidea</taxon>
        <taxon>Adinetida</taxon>
        <taxon>Adinetidae</taxon>
        <taxon>Adineta</taxon>
    </lineage>
</organism>
<dbReference type="SMART" id="SM00320">
    <property type="entry name" value="WD40"/>
    <property type="match status" value="6"/>
</dbReference>
<dbReference type="PROSITE" id="PS50082">
    <property type="entry name" value="WD_REPEATS_2"/>
    <property type="match status" value="3"/>
</dbReference>
<evidence type="ECO:0000256" key="11">
    <source>
        <dbReference type="ARBA" id="ARBA00066316"/>
    </source>
</evidence>
<dbReference type="EMBL" id="CAJNOR010004366">
    <property type="protein sequence ID" value="CAF1496798.1"/>
    <property type="molecule type" value="Genomic_DNA"/>
</dbReference>
<dbReference type="GO" id="GO:0043171">
    <property type="term" value="P:peptide catabolic process"/>
    <property type="evidence" value="ECO:0007669"/>
    <property type="project" value="TreeGrafter"/>
</dbReference>
<dbReference type="SUPFAM" id="SSF50978">
    <property type="entry name" value="WD40 repeat-like"/>
    <property type="match status" value="1"/>
</dbReference>
<dbReference type="GO" id="GO:0006508">
    <property type="term" value="P:proteolysis"/>
    <property type="evidence" value="ECO:0007669"/>
    <property type="project" value="UniProtKB-KW"/>
</dbReference>
<keyword evidence="5" id="KW-0645">Protease</keyword>
<gene>
    <name evidence="22" type="ORF">XAT740_LOCUS39413</name>
</gene>
<comment type="catalytic activity">
    <reaction evidence="10">
        <text>Release of an N-terminal amino acid, preferentially alanine, from a wide range of peptides, amides and arylamides.</text>
        <dbReference type="EC" id="3.4.11.14"/>
    </reaction>
</comment>
<dbReference type="InterPro" id="IPR045357">
    <property type="entry name" value="Aminopeptidase_N-like_N"/>
</dbReference>
<dbReference type="PANTHER" id="PTHR11533">
    <property type="entry name" value="PROTEASE M1 ZINC METALLOPROTEASE"/>
    <property type="match status" value="1"/>
</dbReference>
<dbReference type="InterPro" id="IPR036322">
    <property type="entry name" value="WD40_repeat_dom_sf"/>
</dbReference>
<feature type="repeat" description="WD" evidence="17">
    <location>
        <begin position="1366"/>
        <end position="1406"/>
    </location>
</feature>
<feature type="compositionally biased region" description="Polar residues" evidence="18">
    <location>
        <begin position="987"/>
        <end position="1002"/>
    </location>
</feature>
<dbReference type="FunFam" id="2.60.40.1910:FF:000002">
    <property type="entry name" value="Aminopeptidase"/>
    <property type="match status" value="1"/>
</dbReference>
<dbReference type="Gene3D" id="1.10.390.10">
    <property type="entry name" value="Neutral Protease Domain 2"/>
    <property type="match status" value="1"/>
</dbReference>
<dbReference type="Gene3D" id="1.25.50.20">
    <property type="match status" value="1"/>
</dbReference>
<keyword evidence="9" id="KW-0482">Metalloprotease</keyword>
<dbReference type="InterPro" id="IPR027268">
    <property type="entry name" value="Peptidase_M4/M1_CTD_sf"/>
</dbReference>
<dbReference type="Gene3D" id="2.60.40.1910">
    <property type="match status" value="1"/>
</dbReference>
<dbReference type="Pfam" id="PF00400">
    <property type="entry name" value="WD40"/>
    <property type="match status" value="4"/>
</dbReference>
<dbReference type="GO" id="GO:0016020">
    <property type="term" value="C:membrane"/>
    <property type="evidence" value="ECO:0007669"/>
    <property type="project" value="TreeGrafter"/>
</dbReference>
<dbReference type="FunFam" id="1.25.50.20:FF:000002">
    <property type="entry name" value="Aminopeptidase"/>
    <property type="match status" value="1"/>
</dbReference>
<dbReference type="FunFam" id="2.60.40.1730:FF:000002">
    <property type="entry name" value="Aminopeptidase"/>
    <property type="match status" value="1"/>
</dbReference>
<keyword evidence="17" id="KW-0853">WD repeat</keyword>
<evidence type="ECO:0000256" key="4">
    <source>
        <dbReference type="ARBA" id="ARBA00022490"/>
    </source>
</evidence>
<name>A0A815SQU7_ADIRI</name>
<evidence type="ECO:0000256" key="18">
    <source>
        <dbReference type="SAM" id="MobiDB-lite"/>
    </source>
</evidence>
<evidence type="ECO:0000256" key="13">
    <source>
        <dbReference type="ARBA" id="ARBA00081993"/>
    </source>
</evidence>
<feature type="domain" description="Aminopeptidase N-like N-terminal" evidence="21">
    <location>
        <begin position="18"/>
        <end position="204"/>
    </location>
</feature>
<keyword evidence="4" id="KW-0963">Cytoplasm</keyword>
<feature type="domain" description="ERAP1-like C-terminal" evidence="20">
    <location>
        <begin position="537"/>
        <end position="851"/>
    </location>
</feature>
<feature type="repeat" description="WD" evidence="17">
    <location>
        <begin position="1406"/>
        <end position="1440"/>
    </location>
</feature>
<dbReference type="InterPro" id="IPR034016">
    <property type="entry name" value="M1_APN-typ"/>
</dbReference>
<keyword evidence="23" id="KW-1185">Reference proteome</keyword>
<keyword evidence="7" id="KW-0378">Hydrolase</keyword>
<comment type="cofactor">
    <cofactor evidence="15">
        <name>Zn(2+)</name>
        <dbReference type="ChEBI" id="CHEBI:29105"/>
    </cofactor>
    <text evidence="15">Binds 1 zinc ion per subunit.</text>
</comment>
<feature type="active site" description="Proton acceptor" evidence="14">
    <location>
        <position position="312"/>
    </location>
</feature>
<evidence type="ECO:0000259" key="19">
    <source>
        <dbReference type="Pfam" id="PF01433"/>
    </source>
</evidence>
<accession>A0A815SQU7</accession>
<dbReference type="Gene3D" id="2.60.40.1730">
    <property type="entry name" value="tricorn interacting facor f3 domain"/>
    <property type="match status" value="1"/>
</dbReference>
<dbReference type="SUPFAM" id="SSF63737">
    <property type="entry name" value="Leukotriene A4 hydrolase N-terminal domain"/>
    <property type="match status" value="1"/>
</dbReference>
<evidence type="ECO:0000313" key="22">
    <source>
        <dbReference type="EMBL" id="CAF1496798.1"/>
    </source>
</evidence>
<evidence type="ECO:0000256" key="2">
    <source>
        <dbReference type="ARBA" id="ARBA00010136"/>
    </source>
</evidence>
<feature type="compositionally biased region" description="Low complexity" evidence="18">
    <location>
        <begin position="1016"/>
        <end position="1026"/>
    </location>
</feature>
<evidence type="ECO:0000256" key="7">
    <source>
        <dbReference type="ARBA" id="ARBA00022801"/>
    </source>
</evidence>
<evidence type="ECO:0000256" key="12">
    <source>
        <dbReference type="ARBA" id="ARBA00074113"/>
    </source>
</evidence>
<feature type="binding site" evidence="15">
    <location>
        <position position="315"/>
    </location>
    <ligand>
        <name>Zn(2+)</name>
        <dbReference type="ChEBI" id="CHEBI:29105"/>
        <note>catalytic</note>
    </ligand>
</feature>
<feature type="domain" description="Peptidase M1 membrane alanine aminopeptidase" evidence="19">
    <location>
        <begin position="239"/>
        <end position="456"/>
    </location>
</feature>
<dbReference type="InterPro" id="IPR015943">
    <property type="entry name" value="WD40/YVTN_repeat-like_dom_sf"/>
</dbReference>
<protein>
    <recommendedName>
        <fullName evidence="12">Puromycin-sensitive aminopeptidase</fullName>
        <ecNumber evidence="11">3.4.11.14</ecNumber>
    </recommendedName>
    <alternativeName>
        <fullName evidence="13">Cytosol alanyl aminopeptidase</fullName>
    </alternativeName>
</protein>
<dbReference type="Proteomes" id="UP000663828">
    <property type="component" value="Unassembled WGS sequence"/>
</dbReference>
<dbReference type="GO" id="GO:0042277">
    <property type="term" value="F:peptide binding"/>
    <property type="evidence" value="ECO:0007669"/>
    <property type="project" value="TreeGrafter"/>
</dbReference>
<dbReference type="PRINTS" id="PR00756">
    <property type="entry name" value="ALADIPTASE"/>
</dbReference>
<evidence type="ECO:0000259" key="21">
    <source>
        <dbReference type="Pfam" id="PF17900"/>
    </source>
</evidence>